<name>A0ABS4JJ42_9BACL</name>
<evidence type="ECO:0000313" key="3">
    <source>
        <dbReference type="EMBL" id="MBP2001708.1"/>
    </source>
</evidence>
<keyword evidence="1" id="KW-1133">Transmembrane helix</keyword>
<dbReference type="InterPro" id="IPR014574">
    <property type="entry name" value="UCP032908"/>
</dbReference>
<feature type="domain" description="DUF5808" evidence="2">
    <location>
        <begin position="324"/>
        <end position="348"/>
    </location>
</feature>
<keyword evidence="1" id="KW-0472">Membrane</keyword>
<dbReference type="PANTHER" id="PTHR37810:SF9">
    <property type="entry name" value="MEMBRANE PROTEIN"/>
    <property type="match status" value="1"/>
</dbReference>
<accession>A0ABS4JJ42</accession>
<feature type="transmembrane region" description="Helical" evidence="1">
    <location>
        <begin position="140"/>
        <end position="160"/>
    </location>
</feature>
<sequence length="368" mass="42090">MSWLFSSILLITFACIDALLISTPYLTRRTMSFGVSVTEEMFLGKTLTTMRRQFVQINVLLQGILWLTLALLLFTGKEAVQQLSVTIYTLMTVVLFVLIQFIFYSKTKKFKATQPATTLAKYTIVIDTSFHRRKLVHSNLWFLIHLGVILTCFLLALNYYDLAPNRLIMHYNWQGNADRVGNKTYMRIFLPNVIQIVMLLIFWSTNVIIQKSKQQTQAGGNTEESIQHQVLFRRKWSMFTILMGFVMILLFSLMQLSMFRRIEPTTLAIISLGMPLCILISIFFLSLHTGQGGIRLRKGTMVNPSAHPAHDDTYWKLGGIYVNPNDPSLFVEKRMGIGWTLNFGRPMGFVILLGPIIISVIISIIAAW</sequence>
<dbReference type="PANTHER" id="PTHR37810">
    <property type="entry name" value="IMMUNITY PROTEIN SDPI"/>
    <property type="match status" value="1"/>
</dbReference>
<keyword evidence="1" id="KW-0812">Transmembrane</keyword>
<organism evidence="3 4">
    <name type="scientific">Paenibacillus shirakamiensis</name>
    <dbReference type="NCBI Taxonomy" id="1265935"/>
    <lineage>
        <taxon>Bacteria</taxon>
        <taxon>Bacillati</taxon>
        <taxon>Bacillota</taxon>
        <taxon>Bacilli</taxon>
        <taxon>Bacillales</taxon>
        <taxon>Paenibacillaceae</taxon>
        <taxon>Paenibacillus</taxon>
    </lineage>
</organism>
<comment type="caution">
    <text evidence="3">The sequence shown here is derived from an EMBL/GenBank/DDBJ whole genome shotgun (WGS) entry which is preliminary data.</text>
</comment>
<feature type="transmembrane region" description="Helical" evidence="1">
    <location>
        <begin position="343"/>
        <end position="367"/>
    </location>
</feature>
<feature type="transmembrane region" description="Helical" evidence="1">
    <location>
        <begin position="54"/>
        <end position="74"/>
    </location>
</feature>
<feature type="transmembrane region" description="Helical" evidence="1">
    <location>
        <begin position="266"/>
        <end position="287"/>
    </location>
</feature>
<evidence type="ECO:0000256" key="1">
    <source>
        <dbReference type="SAM" id="Phobius"/>
    </source>
</evidence>
<evidence type="ECO:0000313" key="4">
    <source>
        <dbReference type="Proteomes" id="UP001519288"/>
    </source>
</evidence>
<dbReference type="InterPro" id="IPR043831">
    <property type="entry name" value="DUF5808"/>
</dbReference>
<feature type="transmembrane region" description="Helical" evidence="1">
    <location>
        <begin position="188"/>
        <end position="209"/>
    </location>
</feature>
<protein>
    <submittedName>
        <fullName evidence="3">Membrane protein</fullName>
    </submittedName>
</protein>
<feature type="transmembrane region" description="Helical" evidence="1">
    <location>
        <begin position="86"/>
        <end position="104"/>
    </location>
</feature>
<dbReference type="Proteomes" id="UP001519288">
    <property type="component" value="Unassembled WGS sequence"/>
</dbReference>
<dbReference type="Pfam" id="PF19124">
    <property type="entry name" value="DUF5808"/>
    <property type="match status" value="1"/>
</dbReference>
<feature type="transmembrane region" description="Helical" evidence="1">
    <location>
        <begin position="6"/>
        <end position="26"/>
    </location>
</feature>
<gene>
    <name evidence="3" type="ORF">J2Z69_002753</name>
</gene>
<proteinExistence type="predicted"/>
<dbReference type="RefSeq" id="WP_209863471.1">
    <property type="nucleotide sequence ID" value="NZ_JAGGLD010000004.1"/>
</dbReference>
<feature type="transmembrane region" description="Helical" evidence="1">
    <location>
        <begin position="236"/>
        <end position="254"/>
    </location>
</feature>
<dbReference type="EMBL" id="JAGGLD010000004">
    <property type="protein sequence ID" value="MBP2001708.1"/>
    <property type="molecule type" value="Genomic_DNA"/>
</dbReference>
<dbReference type="PIRSF" id="PIRSF032908">
    <property type="entry name" value="UCP032908"/>
    <property type="match status" value="1"/>
</dbReference>
<evidence type="ECO:0000259" key="2">
    <source>
        <dbReference type="Pfam" id="PF19124"/>
    </source>
</evidence>
<keyword evidence="4" id="KW-1185">Reference proteome</keyword>
<reference evidence="3 4" key="1">
    <citation type="submission" date="2021-03" db="EMBL/GenBank/DDBJ databases">
        <title>Genomic Encyclopedia of Type Strains, Phase IV (KMG-IV): sequencing the most valuable type-strain genomes for metagenomic binning, comparative biology and taxonomic classification.</title>
        <authorList>
            <person name="Goeker M."/>
        </authorList>
    </citation>
    <scope>NUCLEOTIDE SEQUENCE [LARGE SCALE GENOMIC DNA]</scope>
    <source>
        <strain evidence="3 4">DSM 26806</strain>
    </source>
</reference>